<dbReference type="InterPro" id="IPR033412">
    <property type="entry name" value="PFOR_II"/>
</dbReference>
<keyword evidence="4" id="KW-0670">Pyruvate</keyword>
<evidence type="ECO:0000256" key="10">
    <source>
        <dbReference type="ARBA" id="ARBA00076968"/>
    </source>
</evidence>
<dbReference type="Pfam" id="PF17147">
    <property type="entry name" value="PFOR_II"/>
    <property type="match status" value="1"/>
</dbReference>
<comment type="subunit">
    <text evidence="1">Heterodimer composed of an alpha and a beta subunit.</text>
</comment>
<evidence type="ECO:0000256" key="1">
    <source>
        <dbReference type="ARBA" id="ARBA00011631"/>
    </source>
</evidence>
<dbReference type="SUPFAM" id="SSF52518">
    <property type="entry name" value="Thiamin diphosphate-binding fold (THDP-binding)"/>
    <property type="match status" value="1"/>
</dbReference>
<feature type="domain" description="Pyruvate:ferredoxin oxidoreductase core" evidence="14">
    <location>
        <begin position="530"/>
        <end position="604"/>
    </location>
</feature>
<evidence type="ECO:0000259" key="14">
    <source>
        <dbReference type="Pfam" id="PF17147"/>
    </source>
</evidence>
<dbReference type="GO" id="GO:0006979">
    <property type="term" value="P:response to oxidative stress"/>
    <property type="evidence" value="ECO:0007669"/>
    <property type="project" value="TreeGrafter"/>
</dbReference>
<evidence type="ECO:0000256" key="4">
    <source>
        <dbReference type="ARBA" id="ARBA00023317"/>
    </source>
</evidence>
<dbReference type="FunFam" id="3.40.50.920:FF:000009">
    <property type="entry name" value="2-oxoglutarate ferredoxin oxidoreductase subunit alpha"/>
    <property type="match status" value="1"/>
</dbReference>
<dbReference type="GO" id="GO:0047553">
    <property type="term" value="F:2-oxoglutarate synthase activity"/>
    <property type="evidence" value="ECO:0007669"/>
    <property type="project" value="UniProtKB-EC"/>
</dbReference>
<dbReference type="NCBIfam" id="TIGR03710">
    <property type="entry name" value="OAFO_sf"/>
    <property type="match status" value="1"/>
</dbReference>
<evidence type="ECO:0000256" key="9">
    <source>
        <dbReference type="ARBA" id="ARBA00071398"/>
    </source>
</evidence>
<dbReference type="OrthoDB" id="31112at2157"/>
<dbReference type="EC" id="1.2.7.11" evidence="2"/>
<dbReference type="SUPFAM" id="SSF53323">
    <property type="entry name" value="Pyruvate-ferredoxin oxidoreductase, PFOR, domain III"/>
    <property type="match status" value="1"/>
</dbReference>
<evidence type="ECO:0000259" key="13">
    <source>
        <dbReference type="Pfam" id="PF01855"/>
    </source>
</evidence>
<dbReference type="Proteomes" id="UP000218615">
    <property type="component" value="Unassembled WGS sequence"/>
</dbReference>
<dbReference type="InterPro" id="IPR053400">
    <property type="entry name" value="2-oxoacid_Fdx_oxidoreductase"/>
</dbReference>
<comment type="catalytic activity">
    <reaction evidence="6">
        <text>2 oxidized [2Fe-2S]-[ferredoxin] + 2-oxoglutarate + CoA = succinyl-CoA + 2 reduced [2Fe-2S]-[ferredoxin] + CO2 + H(+)</text>
        <dbReference type="Rhea" id="RHEA:17297"/>
        <dbReference type="Rhea" id="RHEA-COMP:10000"/>
        <dbReference type="Rhea" id="RHEA-COMP:10001"/>
        <dbReference type="ChEBI" id="CHEBI:15378"/>
        <dbReference type="ChEBI" id="CHEBI:16526"/>
        <dbReference type="ChEBI" id="CHEBI:16810"/>
        <dbReference type="ChEBI" id="CHEBI:33737"/>
        <dbReference type="ChEBI" id="CHEBI:33738"/>
        <dbReference type="ChEBI" id="CHEBI:57287"/>
        <dbReference type="ChEBI" id="CHEBI:57292"/>
        <dbReference type="EC" id="1.2.7.3"/>
    </reaction>
</comment>
<evidence type="ECO:0000256" key="3">
    <source>
        <dbReference type="ARBA" id="ARBA00023002"/>
    </source>
</evidence>
<evidence type="ECO:0000256" key="8">
    <source>
        <dbReference type="ARBA" id="ARBA00066947"/>
    </source>
</evidence>
<dbReference type="Gene3D" id="3.40.50.920">
    <property type="match status" value="1"/>
</dbReference>
<dbReference type="Gene3D" id="3.40.920.10">
    <property type="entry name" value="Pyruvate-ferredoxin oxidoreductase, PFOR, domain III"/>
    <property type="match status" value="1"/>
</dbReference>
<dbReference type="Pfam" id="PF01855">
    <property type="entry name" value="POR_N"/>
    <property type="match status" value="1"/>
</dbReference>
<dbReference type="RefSeq" id="WP_096206882.1">
    <property type="nucleotide sequence ID" value="NZ_FZMP01000215.1"/>
</dbReference>
<organism evidence="15 16">
    <name type="scientific">Candidatus Methanoperedens nitratireducens</name>
    <dbReference type="NCBI Taxonomy" id="1392998"/>
    <lineage>
        <taxon>Archaea</taxon>
        <taxon>Methanobacteriati</taxon>
        <taxon>Methanobacteriota</taxon>
        <taxon>Stenosarchaea group</taxon>
        <taxon>Methanomicrobia</taxon>
        <taxon>Methanosarcinales</taxon>
        <taxon>ANME-2 cluster</taxon>
        <taxon>Candidatus Methanoperedentaceae</taxon>
        <taxon>Candidatus Methanoperedens</taxon>
    </lineage>
</organism>
<gene>
    <name evidence="15" type="ORF">MNV_670004</name>
</gene>
<dbReference type="InterPro" id="IPR029061">
    <property type="entry name" value="THDP-binding"/>
</dbReference>
<evidence type="ECO:0000259" key="12">
    <source>
        <dbReference type="Pfam" id="PF01558"/>
    </source>
</evidence>
<evidence type="ECO:0000256" key="11">
    <source>
        <dbReference type="ARBA" id="ARBA00079587"/>
    </source>
</evidence>
<dbReference type="SUPFAM" id="SSF52922">
    <property type="entry name" value="TK C-terminal domain-like"/>
    <property type="match status" value="1"/>
</dbReference>
<dbReference type="InterPro" id="IPR022367">
    <property type="entry name" value="2-oxoacid/accept_OxRdtase_asu"/>
</dbReference>
<evidence type="ECO:0000256" key="6">
    <source>
        <dbReference type="ARBA" id="ARBA00052359"/>
    </source>
</evidence>
<dbReference type="Gene3D" id="3.40.50.970">
    <property type="match status" value="1"/>
</dbReference>
<keyword evidence="16" id="KW-1185">Reference proteome</keyword>
<evidence type="ECO:0000313" key="15">
    <source>
        <dbReference type="EMBL" id="SNQ62298.1"/>
    </source>
</evidence>
<dbReference type="InterPro" id="IPR002869">
    <property type="entry name" value="Pyrv_flavodox_OxRed_cen"/>
</dbReference>
<feature type="domain" description="Pyruvate/ketoisovalerate oxidoreductase catalytic" evidence="12">
    <location>
        <begin position="15"/>
        <end position="219"/>
    </location>
</feature>
<dbReference type="EMBL" id="FZMP01000215">
    <property type="protein sequence ID" value="SNQ62298.1"/>
    <property type="molecule type" value="Genomic_DNA"/>
</dbReference>
<dbReference type="InterPro" id="IPR002880">
    <property type="entry name" value="Pyrv_Fd/Flavodoxin_OxRdtase_N"/>
</dbReference>
<evidence type="ECO:0000256" key="2">
    <source>
        <dbReference type="ARBA" id="ARBA00012691"/>
    </source>
</evidence>
<accession>A0A284VSW9</accession>
<comment type="catalytic activity">
    <reaction evidence="5">
        <text>a 2-oxocarboxylate + 2 oxidized [2Fe-2S]-[ferredoxin] + CoA = an acyl-CoA + 2 reduced [2Fe-2S]-[ferredoxin] + CO2 + H(+)</text>
        <dbReference type="Rhea" id="RHEA:42316"/>
        <dbReference type="Rhea" id="RHEA-COMP:10000"/>
        <dbReference type="Rhea" id="RHEA-COMP:10001"/>
        <dbReference type="ChEBI" id="CHEBI:15378"/>
        <dbReference type="ChEBI" id="CHEBI:16526"/>
        <dbReference type="ChEBI" id="CHEBI:33737"/>
        <dbReference type="ChEBI" id="CHEBI:33738"/>
        <dbReference type="ChEBI" id="CHEBI:35179"/>
        <dbReference type="ChEBI" id="CHEBI:57287"/>
        <dbReference type="ChEBI" id="CHEBI:58342"/>
        <dbReference type="EC" id="1.2.7.11"/>
    </reaction>
</comment>
<dbReference type="CDD" id="cd07034">
    <property type="entry name" value="TPP_PYR_PFOR_IOR-alpha_like"/>
    <property type="match status" value="1"/>
</dbReference>
<keyword evidence="3" id="KW-0560">Oxidoreductase</keyword>
<evidence type="ECO:0000313" key="16">
    <source>
        <dbReference type="Proteomes" id="UP000218615"/>
    </source>
</evidence>
<proteinExistence type="predicted"/>
<dbReference type="NCBIfam" id="NF041170">
    <property type="entry name" value="Oxoac_fdxalpha_Archa"/>
    <property type="match status" value="1"/>
</dbReference>
<evidence type="ECO:0000256" key="7">
    <source>
        <dbReference type="ARBA" id="ARBA00064882"/>
    </source>
</evidence>
<dbReference type="AlphaFoldDB" id="A0A284VSW9"/>
<dbReference type="GO" id="GO:0019164">
    <property type="term" value="F:pyruvate synthase activity"/>
    <property type="evidence" value="ECO:0007669"/>
    <property type="project" value="UniProtKB-ARBA"/>
</dbReference>
<dbReference type="InterPro" id="IPR009014">
    <property type="entry name" value="Transketo_C/PFOR_II"/>
</dbReference>
<dbReference type="PANTHER" id="PTHR32154:SF16">
    <property type="entry name" value="PYRUVATE FLAVODOXIN_FERREDOXIN OXIDOREDUCTASE DOMAIN PROTEIN"/>
    <property type="match status" value="1"/>
</dbReference>
<sequence length="646" mass="71581">MSRDDFIWMAGGPQGSGVDSSANIFARACCYGGLHVYGQREYHSNIKGLHSYFHIRVSPNELRAIASRVDMLCAFDADSVVRHVWEVSASGGIVCDAEILPKKLTEIPTLSASFREEFQKTLDEKGIKPETVGDLLNEAKKGGVKIYAVSYLELLKLLSKELGEEKLSKLTIMTNILALGISFGIVNYDKKYVATAIEKIFGKKAKIISTNVLAFNLAHDYATMNFKDFGFSLDAVQTDEKRIFIQGTQAVALGKLAGGCRFQSYYPITPAGDESTYLEENEVFELEKTALKQQGGSILVMQTEDEIAAVNMASSAALTGARAATSTSGPGFSLMVEGLGWAGINEVPTVISFYQRGGPSTGLPTRHGQEDLRFALHASHGEFPRIILCSGDVEECFYDAARAFNYAERYQTPVIHLTDKAIANSSKSCGIFDTNLIKIERGQLLTEADVSGKEYKRFRFTESGISPRVPLGTPGVVFWNTGDEHNEIGHITENPAVRTRMVEKRMKKLKLADKEILPQERVNFFGDEDAPVTIVSWGSPKGAILEAMERLRRENYKINFLQIRMPHPLPREYIAKVLGKATKRIDVEGNYSAQMAGIIQEETCISIDYFVLKWNGRPMTSDELYDAFLLILQDKAPVRQVLTYGS</sequence>
<feature type="domain" description="Pyruvate flavodoxin/ferredoxin oxidoreductase pyrimidine binding" evidence="13">
    <location>
        <begin position="254"/>
        <end position="503"/>
    </location>
</feature>
<dbReference type="EC" id="1.2.7.3" evidence="8"/>
<dbReference type="InterPro" id="IPR050722">
    <property type="entry name" value="Pyruvate:ferred/Flavod_OxRd"/>
</dbReference>
<name>A0A284VSW9_9EURY</name>
<protein>
    <recommendedName>
        <fullName evidence="9">2-oxoglutarate synthase subunit KorA</fullName>
        <ecNumber evidence="2">1.2.7.11</ecNumber>
        <ecNumber evidence="8">1.2.7.3</ecNumber>
    </recommendedName>
    <alternativeName>
        <fullName evidence="11">2-ketoglutarate oxidoreductase alpha chain</fullName>
    </alternativeName>
    <alternativeName>
        <fullName evidence="10">2-oxoglutarate-ferredoxin oxidoreductase subunit alpha</fullName>
    </alternativeName>
</protein>
<dbReference type="InterPro" id="IPR019752">
    <property type="entry name" value="Pyrv/ketoisovalerate_OxRed_cat"/>
</dbReference>
<dbReference type="FunFam" id="3.40.50.970:FF:000022">
    <property type="entry name" value="2-oxoglutarate ferredoxin oxidoreductase alpha subunit"/>
    <property type="match status" value="1"/>
</dbReference>
<dbReference type="Pfam" id="PF01558">
    <property type="entry name" value="POR"/>
    <property type="match status" value="1"/>
</dbReference>
<reference evidence="16" key="1">
    <citation type="submission" date="2017-06" db="EMBL/GenBank/DDBJ databases">
        <authorList>
            <person name="Cremers G."/>
        </authorList>
    </citation>
    <scope>NUCLEOTIDE SEQUENCE [LARGE SCALE GENOMIC DNA]</scope>
</reference>
<dbReference type="GO" id="GO:0018491">
    <property type="term" value="F:2-oxobutyrate synthase activity"/>
    <property type="evidence" value="ECO:0007669"/>
    <property type="project" value="UniProtKB-ARBA"/>
</dbReference>
<dbReference type="PANTHER" id="PTHR32154">
    <property type="entry name" value="PYRUVATE-FLAVODOXIN OXIDOREDUCTASE-RELATED"/>
    <property type="match status" value="1"/>
</dbReference>
<comment type="subunit">
    <text evidence="7">Heterotetramer of the KorA, KorB, KorC and KorD subunits.</text>
</comment>
<evidence type="ECO:0000256" key="5">
    <source>
        <dbReference type="ARBA" id="ARBA00048893"/>
    </source>
</evidence>